<evidence type="ECO:0000256" key="3">
    <source>
        <dbReference type="ARBA" id="ARBA00022989"/>
    </source>
</evidence>
<feature type="transmembrane region" description="Helical" evidence="5">
    <location>
        <begin position="67"/>
        <end position="86"/>
    </location>
</feature>
<dbReference type="Proteomes" id="UP000260644">
    <property type="component" value="Unassembled WGS sequence"/>
</dbReference>
<keyword evidence="2 5" id="KW-0812">Transmembrane</keyword>
<feature type="transmembrane region" description="Helical" evidence="5">
    <location>
        <begin position="39"/>
        <end position="60"/>
    </location>
</feature>
<accession>A0A3E1Y9C3</accession>
<evidence type="ECO:0000256" key="5">
    <source>
        <dbReference type="SAM" id="Phobius"/>
    </source>
</evidence>
<keyword evidence="3 5" id="KW-1133">Transmembrane helix</keyword>
<keyword evidence="7" id="KW-1185">Reference proteome</keyword>
<sequence>MKFLPLAGRILFALIFVLSGVNHIAGAGADMAAASGVPAAGVLVPVAGLLAFAGGLSILLGYKAKIGAWLIVLFIVPVTIALHKFWAFTDPMQQQIHMAMFMKNLALLGGALLIAYFGAGPVSLDARAAAKA</sequence>
<proteinExistence type="predicted"/>
<dbReference type="Pfam" id="PF02077">
    <property type="entry name" value="SURF4"/>
    <property type="match status" value="1"/>
</dbReference>
<dbReference type="RefSeq" id="WP_116976648.1">
    <property type="nucleotide sequence ID" value="NZ_QPMM01000007.1"/>
</dbReference>
<evidence type="ECO:0000256" key="4">
    <source>
        <dbReference type="ARBA" id="ARBA00023136"/>
    </source>
</evidence>
<protein>
    <submittedName>
        <fullName evidence="6">DoxX family protein</fullName>
    </submittedName>
</protein>
<reference evidence="6 7" key="1">
    <citation type="submission" date="2018-07" db="EMBL/GenBank/DDBJ databases">
        <title>Chitinophaga K2CV101002-2 sp. nov., isolated from a monsoon evergreen broad-leaved forest soil.</title>
        <authorList>
            <person name="Lv Y."/>
        </authorList>
    </citation>
    <scope>NUCLEOTIDE SEQUENCE [LARGE SCALE GENOMIC DNA]</scope>
    <source>
        <strain evidence="6 7">GDMCC 1.1288</strain>
    </source>
</reference>
<dbReference type="GO" id="GO:0005886">
    <property type="term" value="C:plasma membrane"/>
    <property type="evidence" value="ECO:0007669"/>
    <property type="project" value="TreeGrafter"/>
</dbReference>
<gene>
    <name evidence="6" type="ORF">DVR12_15245</name>
</gene>
<dbReference type="OrthoDB" id="1494630at2"/>
<dbReference type="AlphaFoldDB" id="A0A3E1Y9C3"/>
<evidence type="ECO:0000313" key="6">
    <source>
        <dbReference type="EMBL" id="RFS21997.1"/>
    </source>
</evidence>
<dbReference type="InterPro" id="IPR051907">
    <property type="entry name" value="DoxX-like_oxidoreductase"/>
</dbReference>
<dbReference type="InterPro" id="IPR002995">
    <property type="entry name" value="Surf4"/>
</dbReference>
<evidence type="ECO:0000313" key="7">
    <source>
        <dbReference type="Proteomes" id="UP000260644"/>
    </source>
</evidence>
<organism evidence="6 7">
    <name type="scientific">Chitinophaga silvatica</name>
    <dbReference type="NCBI Taxonomy" id="2282649"/>
    <lineage>
        <taxon>Bacteria</taxon>
        <taxon>Pseudomonadati</taxon>
        <taxon>Bacteroidota</taxon>
        <taxon>Chitinophagia</taxon>
        <taxon>Chitinophagales</taxon>
        <taxon>Chitinophagaceae</taxon>
        <taxon>Chitinophaga</taxon>
    </lineage>
</organism>
<keyword evidence="4 5" id="KW-0472">Membrane</keyword>
<evidence type="ECO:0000256" key="1">
    <source>
        <dbReference type="ARBA" id="ARBA00004141"/>
    </source>
</evidence>
<dbReference type="PANTHER" id="PTHR33452">
    <property type="entry name" value="OXIDOREDUCTASE CATD-RELATED"/>
    <property type="match status" value="1"/>
</dbReference>
<name>A0A3E1Y9C3_9BACT</name>
<comment type="subcellular location">
    <subcellularLocation>
        <location evidence="1">Membrane</location>
        <topology evidence="1">Multi-pass membrane protein</topology>
    </subcellularLocation>
</comment>
<comment type="caution">
    <text evidence="6">The sequence shown here is derived from an EMBL/GenBank/DDBJ whole genome shotgun (WGS) entry which is preliminary data.</text>
</comment>
<evidence type="ECO:0000256" key="2">
    <source>
        <dbReference type="ARBA" id="ARBA00022692"/>
    </source>
</evidence>
<dbReference type="PANTHER" id="PTHR33452:SF1">
    <property type="entry name" value="INNER MEMBRANE PROTEIN YPHA-RELATED"/>
    <property type="match status" value="1"/>
</dbReference>
<feature type="transmembrane region" description="Helical" evidence="5">
    <location>
        <begin position="106"/>
        <end position="124"/>
    </location>
</feature>
<dbReference type="EMBL" id="QPMM01000007">
    <property type="protein sequence ID" value="RFS21997.1"/>
    <property type="molecule type" value="Genomic_DNA"/>
</dbReference>